<keyword evidence="5 12" id="KW-0349">Heme</keyword>
<dbReference type="SUPFAM" id="SSF81343">
    <property type="entry name" value="Fumarate reductase respiratory complex transmembrane subunits"/>
    <property type="match status" value="1"/>
</dbReference>
<dbReference type="GO" id="GO:0046872">
    <property type="term" value="F:metal ion binding"/>
    <property type="evidence" value="ECO:0007669"/>
    <property type="project" value="UniProtKB-KW"/>
</dbReference>
<dbReference type="Proteomes" id="UP000061135">
    <property type="component" value="Chromosome"/>
</dbReference>
<dbReference type="CDD" id="cd03499">
    <property type="entry name" value="SQR_TypeC_SdhC"/>
    <property type="match status" value="1"/>
</dbReference>
<dbReference type="HOGENOM" id="CLU_094691_2_0_4"/>
<keyword evidence="7 12" id="KW-0479">Metal-binding</keyword>
<evidence type="ECO:0000256" key="9">
    <source>
        <dbReference type="ARBA" id="ARBA00023004"/>
    </source>
</evidence>
<comment type="function">
    <text evidence="1">Membrane-anchoring subunit of succinate dehydrogenase (SDH).</text>
</comment>
<evidence type="ECO:0000313" key="14">
    <source>
        <dbReference type="EMBL" id="AKD25457.1"/>
    </source>
</evidence>
<dbReference type="EMBL" id="CP007501">
    <property type="protein sequence ID" value="AKD25457.1"/>
    <property type="molecule type" value="Genomic_DNA"/>
</dbReference>
<dbReference type="PATRIC" id="fig|576611.7.peg.1140"/>
<keyword evidence="6 13" id="KW-0812">Transmembrane</keyword>
<evidence type="ECO:0000256" key="5">
    <source>
        <dbReference type="ARBA" id="ARBA00022617"/>
    </source>
</evidence>
<keyword evidence="9 12" id="KW-0408">Iron</keyword>
<keyword evidence="10 13" id="KW-0472">Membrane</keyword>
<gene>
    <name evidence="14" type="ORF">CL55_00011240</name>
</gene>
<feature type="transmembrane region" description="Helical" evidence="13">
    <location>
        <begin position="113"/>
        <end position="136"/>
    </location>
</feature>
<accession>A0A0E3ZLL3</accession>
<dbReference type="RefSeq" id="WP_046330238.1">
    <property type="nucleotide sequence ID" value="NZ_CP007501.1"/>
</dbReference>
<evidence type="ECO:0000256" key="2">
    <source>
        <dbReference type="ARBA" id="ARBA00004370"/>
    </source>
</evidence>
<comment type="similarity">
    <text evidence="3">Belongs to the cytochrome b560 family.</text>
</comment>
<dbReference type="OrthoDB" id="9799441at2"/>
<evidence type="ECO:0000256" key="12">
    <source>
        <dbReference type="PIRSR" id="PIRSR000178-1"/>
    </source>
</evidence>
<sequence>MVDAQQDVKKDRPVYRNIGLAQLIKYRLPWAGKVSILHRISGAALFLTLPFLLYLLDQSLASEMSYQTFQAITGHVLVKIVLLGLIWSFLHHFCAGIRYLLLDLEIGVEKADANRSAIIVFFLGLALTAIVGLKLFGLY</sequence>
<comment type="cofactor">
    <cofactor evidence="12">
        <name>heme</name>
        <dbReference type="ChEBI" id="CHEBI:30413"/>
    </cofactor>
    <text evidence="12">The heme is bound between the two transmembrane subunits.</text>
</comment>
<evidence type="ECO:0000256" key="6">
    <source>
        <dbReference type="ARBA" id="ARBA00022692"/>
    </source>
</evidence>
<comment type="subcellular location">
    <subcellularLocation>
        <location evidence="2">Membrane</location>
    </subcellularLocation>
</comment>
<protein>
    <recommendedName>
        <fullName evidence="4">Succinate dehydrogenase cytochrome b556 subunit</fullName>
    </recommendedName>
</protein>
<dbReference type="PANTHER" id="PTHR10978">
    <property type="entry name" value="SUCCINATE DEHYDROGENASE CYTOCHROME B560 SUBUNIT"/>
    <property type="match status" value="1"/>
</dbReference>
<keyword evidence="8 13" id="KW-1133">Transmembrane helix</keyword>
<evidence type="ECO:0000313" key="15">
    <source>
        <dbReference type="Proteomes" id="UP000061135"/>
    </source>
</evidence>
<evidence type="ECO:0000256" key="8">
    <source>
        <dbReference type="ARBA" id="ARBA00022989"/>
    </source>
</evidence>
<dbReference type="NCBIfam" id="TIGR02970">
    <property type="entry name" value="succ_dehyd_cytB"/>
    <property type="match status" value="1"/>
</dbReference>
<evidence type="ECO:0000256" key="3">
    <source>
        <dbReference type="ARBA" id="ARBA00007244"/>
    </source>
</evidence>
<evidence type="ECO:0000256" key="1">
    <source>
        <dbReference type="ARBA" id="ARBA00004050"/>
    </source>
</evidence>
<dbReference type="PIRSF" id="PIRSF000178">
    <property type="entry name" value="SDH_cyt_b560"/>
    <property type="match status" value="1"/>
</dbReference>
<evidence type="ECO:0000256" key="10">
    <source>
        <dbReference type="ARBA" id="ARBA00023136"/>
    </source>
</evidence>
<comment type="subunit">
    <text evidence="11">Part of an enzyme complex containing four subunits: a flavoprotein, an iron-sulfur protein, plus two membrane-anchoring proteins, SdhC and SdhD. The complex can form homotrimers.</text>
</comment>
<evidence type="ECO:0000256" key="4">
    <source>
        <dbReference type="ARBA" id="ARBA00020076"/>
    </source>
</evidence>
<dbReference type="GO" id="GO:0006099">
    <property type="term" value="P:tricarboxylic acid cycle"/>
    <property type="evidence" value="ECO:0007669"/>
    <property type="project" value="InterPro"/>
</dbReference>
<reference evidence="14 15" key="1">
    <citation type="submission" date="2014-03" db="EMBL/GenBank/DDBJ databases">
        <title>Genome of Polynucleobacter strain MWH-MoK4.</title>
        <authorList>
            <person name="Hahn M.W."/>
        </authorList>
    </citation>
    <scope>NUCLEOTIDE SEQUENCE [LARGE SCALE GENOMIC DNA]</scope>
    <source>
        <strain evidence="14 15">MWH-MoK4</strain>
    </source>
</reference>
<evidence type="ECO:0000256" key="13">
    <source>
        <dbReference type="SAM" id="Phobius"/>
    </source>
</evidence>
<dbReference type="GO" id="GO:0005886">
    <property type="term" value="C:plasma membrane"/>
    <property type="evidence" value="ECO:0007669"/>
    <property type="project" value="TreeGrafter"/>
</dbReference>
<dbReference type="STRING" id="1835254.CL55_00011240"/>
<dbReference type="InterPro" id="IPR034804">
    <property type="entry name" value="SQR/QFR_C/D"/>
</dbReference>
<feature type="transmembrane region" description="Helical" evidence="13">
    <location>
        <begin position="36"/>
        <end position="56"/>
    </location>
</feature>
<evidence type="ECO:0000256" key="7">
    <source>
        <dbReference type="ARBA" id="ARBA00022723"/>
    </source>
</evidence>
<organism evidence="14 15">
    <name type="scientific">Polynucleobacter duraquae</name>
    <dbReference type="NCBI Taxonomy" id="1835254"/>
    <lineage>
        <taxon>Bacteria</taxon>
        <taxon>Pseudomonadati</taxon>
        <taxon>Pseudomonadota</taxon>
        <taxon>Betaproteobacteria</taxon>
        <taxon>Burkholderiales</taxon>
        <taxon>Burkholderiaceae</taxon>
        <taxon>Polynucleobacter</taxon>
    </lineage>
</organism>
<dbReference type="GO" id="GO:0009055">
    <property type="term" value="F:electron transfer activity"/>
    <property type="evidence" value="ECO:0007669"/>
    <property type="project" value="InterPro"/>
</dbReference>
<dbReference type="AlphaFoldDB" id="A0A0E3ZLL3"/>
<name>A0A0E3ZLL3_9BURK</name>
<proteinExistence type="inferred from homology"/>
<feature type="transmembrane region" description="Helical" evidence="13">
    <location>
        <begin position="76"/>
        <end position="101"/>
    </location>
</feature>
<dbReference type="KEGG" id="pdq:CL55_00011240"/>
<evidence type="ECO:0000256" key="11">
    <source>
        <dbReference type="ARBA" id="ARBA00025912"/>
    </source>
</evidence>
<dbReference type="Gene3D" id="1.20.1300.10">
    <property type="entry name" value="Fumarate reductase/succinate dehydrogenase, transmembrane subunit"/>
    <property type="match status" value="1"/>
</dbReference>
<dbReference type="Pfam" id="PF01127">
    <property type="entry name" value="Sdh_cyt"/>
    <property type="match status" value="1"/>
</dbReference>
<dbReference type="InterPro" id="IPR014314">
    <property type="entry name" value="Succ_DH_cytb556"/>
</dbReference>
<keyword evidence="15" id="KW-1185">Reference proteome</keyword>
<dbReference type="InterPro" id="IPR000701">
    <property type="entry name" value="SuccDH_FuR_B_TM-su"/>
</dbReference>
<feature type="binding site" description="axial binding residue" evidence="12">
    <location>
        <position position="92"/>
    </location>
    <ligand>
        <name>heme</name>
        <dbReference type="ChEBI" id="CHEBI:30413"/>
        <note>ligand shared with second transmembrane subunit</note>
    </ligand>
    <ligandPart>
        <name>Fe</name>
        <dbReference type="ChEBI" id="CHEBI:18248"/>
    </ligandPart>
</feature>
<dbReference type="PANTHER" id="PTHR10978:SF5">
    <property type="entry name" value="SUCCINATE DEHYDROGENASE CYTOCHROME B560 SUBUNIT, MITOCHONDRIAL"/>
    <property type="match status" value="1"/>
</dbReference>